<dbReference type="EnsemblMetazoa" id="XM_003729691">
    <property type="protein sequence ID" value="XP_003729739"/>
    <property type="gene ID" value="LOC100891299"/>
</dbReference>
<dbReference type="RefSeq" id="XP_003729739.1">
    <property type="nucleotide sequence ID" value="XM_003729691.3"/>
</dbReference>
<evidence type="ECO:0000313" key="3">
    <source>
        <dbReference type="EnsemblMetazoa" id="XP_003729739"/>
    </source>
</evidence>
<evidence type="ECO:0000313" key="4">
    <source>
        <dbReference type="Proteomes" id="UP000007110"/>
    </source>
</evidence>
<reference evidence="4" key="1">
    <citation type="submission" date="2015-02" db="EMBL/GenBank/DDBJ databases">
        <title>Genome sequencing for Strongylocentrotus purpuratus.</title>
        <authorList>
            <person name="Murali S."/>
            <person name="Liu Y."/>
            <person name="Vee V."/>
            <person name="English A."/>
            <person name="Wang M."/>
            <person name="Skinner E."/>
            <person name="Han Y."/>
            <person name="Muzny D.M."/>
            <person name="Worley K.C."/>
            <person name="Gibbs R.A."/>
        </authorList>
    </citation>
    <scope>NUCLEOTIDE SEQUENCE</scope>
</reference>
<organism evidence="3 4">
    <name type="scientific">Strongylocentrotus purpuratus</name>
    <name type="common">Purple sea urchin</name>
    <dbReference type="NCBI Taxonomy" id="7668"/>
    <lineage>
        <taxon>Eukaryota</taxon>
        <taxon>Metazoa</taxon>
        <taxon>Echinodermata</taxon>
        <taxon>Eleutherozoa</taxon>
        <taxon>Echinozoa</taxon>
        <taxon>Echinoidea</taxon>
        <taxon>Euechinoidea</taxon>
        <taxon>Echinacea</taxon>
        <taxon>Camarodonta</taxon>
        <taxon>Echinidea</taxon>
        <taxon>Strongylocentrotidae</taxon>
        <taxon>Strongylocentrotus</taxon>
    </lineage>
</organism>
<proteinExistence type="predicted"/>
<reference evidence="3" key="2">
    <citation type="submission" date="2021-01" db="UniProtKB">
        <authorList>
            <consortium name="EnsemblMetazoa"/>
        </authorList>
    </citation>
    <scope>IDENTIFICATION</scope>
</reference>
<keyword evidence="4" id="KW-1185">Reference proteome</keyword>
<dbReference type="GeneID" id="100891299"/>
<accession>A0A7M7GHK2</accession>
<protein>
    <recommendedName>
        <fullName evidence="2">PH domain-containing protein</fullName>
    </recommendedName>
</protein>
<dbReference type="OMA" id="FNTSSWE"/>
<dbReference type="InterPro" id="IPR001849">
    <property type="entry name" value="PH_domain"/>
</dbReference>
<dbReference type="AlphaFoldDB" id="A0A7M7GHK2"/>
<dbReference type="KEGG" id="spu:100891299"/>
<feature type="region of interest" description="Disordered" evidence="1">
    <location>
        <begin position="161"/>
        <end position="188"/>
    </location>
</feature>
<dbReference type="SUPFAM" id="SSF50729">
    <property type="entry name" value="PH domain-like"/>
    <property type="match status" value="1"/>
</dbReference>
<dbReference type="PROSITE" id="PS50003">
    <property type="entry name" value="PH_DOMAIN"/>
    <property type="match status" value="1"/>
</dbReference>
<name>A0A7M7GHK2_STRPU</name>
<dbReference type="OrthoDB" id="9979440at2759"/>
<dbReference type="Proteomes" id="UP000007110">
    <property type="component" value="Unassembled WGS sequence"/>
</dbReference>
<sequence length="243" mass="28030">MASEFLRRLLKRGSESSQRPKVDVHALYTNCQMSRILMEGQLSVHEPWRRHKKKPKSVHMVLYTNDSSPFLVWYGDKAKKKARGFCTIQGGKIAPIGEYSFQMVFSGKNNQVYKYNTECWETREEWLYALRDESRRETAMPELSNVTPSLMQSKDDIAITHPSQPHRPPWKGHRRTLSAGSPSPQLDRCQVSLQRSRSQPHIQKGKLIRKRATVLNSSKPKTTVGQSIQGQKYFVRSPEVCRS</sequence>
<dbReference type="InParanoid" id="A0A7M7GHK2"/>
<evidence type="ECO:0000259" key="2">
    <source>
        <dbReference type="PROSITE" id="PS50003"/>
    </source>
</evidence>
<feature type="domain" description="PH" evidence="2">
    <location>
        <begin position="35"/>
        <end position="135"/>
    </location>
</feature>
<evidence type="ECO:0000256" key="1">
    <source>
        <dbReference type="SAM" id="MobiDB-lite"/>
    </source>
</evidence>